<dbReference type="InterPro" id="IPR017937">
    <property type="entry name" value="Thioredoxin_CS"/>
</dbReference>
<dbReference type="PROSITE" id="PS00194">
    <property type="entry name" value="THIOREDOXIN_1"/>
    <property type="match status" value="1"/>
</dbReference>
<dbReference type="SUPFAM" id="SSF52833">
    <property type="entry name" value="Thioredoxin-like"/>
    <property type="match status" value="1"/>
</dbReference>
<evidence type="ECO:0000313" key="7">
    <source>
        <dbReference type="Proteomes" id="UP001337305"/>
    </source>
</evidence>
<dbReference type="InterPro" id="IPR036249">
    <property type="entry name" value="Thioredoxin-like_sf"/>
</dbReference>
<evidence type="ECO:0000313" key="6">
    <source>
        <dbReference type="EMBL" id="MEF3834129.1"/>
    </source>
</evidence>
<evidence type="ECO:0000256" key="2">
    <source>
        <dbReference type="ARBA" id="ARBA00022748"/>
    </source>
</evidence>
<reference evidence="6 7" key="1">
    <citation type="submission" date="2022-09" db="EMBL/GenBank/DDBJ databases">
        <title>Genome sequencing of Flavivirga sp. MEBiC05379.</title>
        <authorList>
            <person name="Oh H.-M."/>
            <person name="Kwon K.K."/>
            <person name="Park M.J."/>
            <person name="Yang S.-H."/>
        </authorList>
    </citation>
    <scope>NUCLEOTIDE SEQUENCE [LARGE SCALE GENOMIC DNA]</scope>
    <source>
        <strain evidence="6 7">MEBiC05379</strain>
    </source>
</reference>
<dbReference type="Gene3D" id="3.40.30.10">
    <property type="entry name" value="Glutaredoxin"/>
    <property type="match status" value="1"/>
</dbReference>
<evidence type="ECO:0000259" key="5">
    <source>
        <dbReference type="PROSITE" id="PS51352"/>
    </source>
</evidence>
<dbReference type="EMBL" id="JAODOP010000004">
    <property type="protein sequence ID" value="MEF3834129.1"/>
    <property type="molecule type" value="Genomic_DNA"/>
</dbReference>
<dbReference type="InterPro" id="IPR000866">
    <property type="entry name" value="AhpC/TSA"/>
</dbReference>
<dbReference type="RefSeq" id="WP_303306463.1">
    <property type="nucleotide sequence ID" value="NZ_JAODOP010000004.1"/>
</dbReference>
<keyword evidence="4" id="KW-0676">Redox-active center</keyword>
<evidence type="ECO:0000256" key="1">
    <source>
        <dbReference type="ARBA" id="ARBA00004196"/>
    </source>
</evidence>
<organism evidence="6 7">
    <name type="scientific">Flavivirga spongiicola</name>
    <dbReference type="NCBI Taxonomy" id="421621"/>
    <lineage>
        <taxon>Bacteria</taxon>
        <taxon>Pseudomonadati</taxon>
        <taxon>Bacteroidota</taxon>
        <taxon>Flavobacteriia</taxon>
        <taxon>Flavobacteriales</taxon>
        <taxon>Flavobacteriaceae</taxon>
        <taxon>Flavivirga</taxon>
    </lineage>
</organism>
<evidence type="ECO:0000256" key="3">
    <source>
        <dbReference type="ARBA" id="ARBA00023157"/>
    </source>
</evidence>
<dbReference type="CDD" id="cd02966">
    <property type="entry name" value="TlpA_like_family"/>
    <property type="match status" value="1"/>
</dbReference>
<dbReference type="PANTHER" id="PTHR42852">
    <property type="entry name" value="THIOL:DISULFIDE INTERCHANGE PROTEIN DSBE"/>
    <property type="match status" value="1"/>
</dbReference>
<protein>
    <submittedName>
        <fullName evidence="6">TlpA family protein disulfide reductase</fullName>
    </submittedName>
</protein>
<keyword evidence="2" id="KW-0201">Cytochrome c-type biogenesis</keyword>
<dbReference type="InterPro" id="IPR013766">
    <property type="entry name" value="Thioredoxin_domain"/>
</dbReference>
<name>A0ABU7XUD0_9FLAO</name>
<keyword evidence="7" id="KW-1185">Reference proteome</keyword>
<dbReference type="PANTHER" id="PTHR42852:SF6">
    <property type="entry name" value="THIOL:DISULFIDE INTERCHANGE PROTEIN DSBE"/>
    <property type="match status" value="1"/>
</dbReference>
<dbReference type="Pfam" id="PF00578">
    <property type="entry name" value="AhpC-TSA"/>
    <property type="match status" value="1"/>
</dbReference>
<sequence length="390" mass="44858">MKQISKTLFSSLFVLIFILSCQTEKKHIEIEIDYSKVLDLDGKYLYLSINKAIEFPKIDSVLIEKGKKIHFSMDKKNNESLYNLTLEKERVPSTTFFAGTDDIQITLIKNSDDDRITASVNSLGIEQIAYNSYLEGLKPLEDQEKKLSKEWRILVKEKKHLIPELRRVPDSMSSLVRKQTRAYYKDYIANNNGVSLYLLNTTLRFAYNAKDLDSILNSYSKTYHNDFLFTSLREKVNIMRNVEIGAIAPDFTMPDVDGNSVSLSSFRGKYVLLDFWASWCGPCRAENPHVVEAYNAYKDKGFEVLGVSYDFPGKRDKWLKAIEDDKLPWTQVSNLLGWKDPTSKLYNISGIPSPFLIDPEGRIIAKNNEIRGEKLMEKLSEIYDSKKSVN</sequence>
<dbReference type="Proteomes" id="UP001337305">
    <property type="component" value="Unassembled WGS sequence"/>
</dbReference>
<comment type="subcellular location">
    <subcellularLocation>
        <location evidence="1">Cell envelope</location>
    </subcellularLocation>
</comment>
<evidence type="ECO:0000256" key="4">
    <source>
        <dbReference type="ARBA" id="ARBA00023284"/>
    </source>
</evidence>
<feature type="domain" description="Thioredoxin" evidence="5">
    <location>
        <begin position="242"/>
        <end position="388"/>
    </location>
</feature>
<dbReference type="PROSITE" id="PS51352">
    <property type="entry name" value="THIOREDOXIN_2"/>
    <property type="match status" value="1"/>
</dbReference>
<dbReference type="InterPro" id="IPR050553">
    <property type="entry name" value="Thioredoxin_ResA/DsbE_sf"/>
</dbReference>
<keyword evidence="3" id="KW-1015">Disulfide bond</keyword>
<dbReference type="PROSITE" id="PS51257">
    <property type="entry name" value="PROKAR_LIPOPROTEIN"/>
    <property type="match status" value="1"/>
</dbReference>
<comment type="caution">
    <text evidence="6">The sequence shown here is derived from an EMBL/GenBank/DDBJ whole genome shotgun (WGS) entry which is preliminary data.</text>
</comment>
<gene>
    <name evidence="6" type="ORF">N1F79_13405</name>
</gene>
<accession>A0ABU7XUD0</accession>
<proteinExistence type="predicted"/>